<dbReference type="GeneID" id="39592070"/>
<name>A0A427XUA0_9TREE</name>
<dbReference type="OrthoDB" id="2985014at2759"/>
<evidence type="ECO:0000256" key="5">
    <source>
        <dbReference type="ARBA" id="ARBA00023136"/>
    </source>
</evidence>
<organism evidence="8 9">
    <name type="scientific">Apiotrichum porosum</name>
    <dbReference type="NCBI Taxonomy" id="105984"/>
    <lineage>
        <taxon>Eukaryota</taxon>
        <taxon>Fungi</taxon>
        <taxon>Dikarya</taxon>
        <taxon>Basidiomycota</taxon>
        <taxon>Agaricomycotina</taxon>
        <taxon>Tremellomycetes</taxon>
        <taxon>Trichosporonales</taxon>
        <taxon>Trichosporonaceae</taxon>
        <taxon>Apiotrichum</taxon>
    </lineage>
</organism>
<feature type="transmembrane region" description="Helical" evidence="6">
    <location>
        <begin position="292"/>
        <end position="314"/>
    </location>
</feature>
<dbReference type="FunFam" id="1.20.1250.20:FF:000013">
    <property type="entry name" value="MFS general substrate transporter"/>
    <property type="match status" value="1"/>
</dbReference>
<comment type="subcellular location">
    <subcellularLocation>
        <location evidence="1">Membrane</location>
        <topology evidence="1">Multi-pass membrane protein</topology>
    </subcellularLocation>
</comment>
<keyword evidence="2" id="KW-0813">Transport</keyword>
<evidence type="ECO:0000256" key="3">
    <source>
        <dbReference type="ARBA" id="ARBA00022692"/>
    </source>
</evidence>
<comment type="caution">
    <text evidence="8">The sequence shown here is derived from an EMBL/GenBank/DDBJ whole genome shotgun (WGS) entry which is preliminary data.</text>
</comment>
<reference evidence="8 9" key="1">
    <citation type="submission" date="2018-11" db="EMBL/GenBank/DDBJ databases">
        <title>Genome sequence of Apiotrichum porosum DSM 27194.</title>
        <authorList>
            <person name="Aliyu H."/>
            <person name="Gorte O."/>
            <person name="Ochsenreither K."/>
        </authorList>
    </citation>
    <scope>NUCLEOTIDE SEQUENCE [LARGE SCALE GENOMIC DNA]</scope>
    <source>
        <strain evidence="8 9">DSM 27194</strain>
    </source>
</reference>
<keyword evidence="4 6" id="KW-1133">Transmembrane helix</keyword>
<dbReference type="Pfam" id="PF07690">
    <property type="entry name" value="MFS_1"/>
    <property type="match status" value="1"/>
</dbReference>
<feature type="transmembrane region" description="Helical" evidence="6">
    <location>
        <begin position="357"/>
        <end position="375"/>
    </location>
</feature>
<evidence type="ECO:0000313" key="9">
    <source>
        <dbReference type="Proteomes" id="UP000279236"/>
    </source>
</evidence>
<evidence type="ECO:0000313" key="8">
    <source>
        <dbReference type="EMBL" id="RSH82546.1"/>
    </source>
</evidence>
<evidence type="ECO:0000256" key="6">
    <source>
        <dbReference type="SAM" id="Phobius"/>
    </source>
</evidence>
<feature type="domain" description="Major facilitator superfamily (MFS) profile" evidence="7">
    <location>
        <begin position="61"/>
        <end position="468"/>
    </location>
</feature>
<feature type="transmembrane region" description="Helical" evidence="6">
    <location>
        <begin position="381"/>
        <end position="402"/>
    </location>
</feature>
<feature type="transmembrane region" description="Helical" evidence="6">
    <location>
        <begin position="126"/>
        <end position="147"/>
    </location>
</feature>
<dbReference type="GO" id="GO:0022857">
    <property type="term" value="F:transmembrane transporter activity"/>
    <property type="evidence" value="ECO:0007669"/>
    <property type="project" value="InterPro"/>
</dbReference>
<dbReference type="EMBL" id="RSCE01000005">
    <property type="protein sequence ID" value="RSH82546.1"/>
    <property type="molecule type" value="Genomic_DNA"/>
</dbReference>
<feature type="transmembrane region" description="Helical" evidence="6">
    <location>
        <begin position="414"/>
        <end position="436"/>
    </location>
</feature>
<dbReference type="PROSITE" id="PS50850">
    <property type="entry name" value="MFS"/>
    <property type="match status" value="1"/>
</dbReference>
<dbReference type="SUPFAM" id="SSF103473">
    <property type="entry name" value="MFS general substrate transporter"/>
    <property type="match status" value="1"/>
</dbReference>
<feature type="transmembrane region" description="Helical" evidence="6">
    <location>
        <begin position="159"/>
        <end position="178"/>
    </location>
</feature>
<dbReference type="InterPro" id="IPR036259">
    <property type="entry name" value="MFS_trans_sf"/>
</dbReference>
<dbReference type="Gene3D" id="1.20.1250.20">
    <property type="entry name" value="MFS general substrate transporter like domains"/>
    <property type="match status" value="1"/>
</dbReference>
<keyword evidence="3 6" id="KW-0812">Transmembrane</keyword>
<sequence>MSIIDDEKKFEVVQNEVMSDGVDSIIDDRLKVEFPASLAALTAEELAALDRATTRKVDILLMPTLLTLYTLNYLDRNNLQMAKIGGMTTDLGMTSTQYATCVSVLFAGYVSLQVPSNMIASRLSRPGSYICFMCGLWGAVSACTGAVKSYAGLAVCRTVLGFTEAAFFVGALYLLSTFYTKAQLALRTSILYSGLQLGNAFGGLFALAVFNLDGAHHIAGWRWLFIVEGALTVGAAFVFAGFIPNTPKTIRWLTPLERDQLVYRLAEDFGSYHEPGPFWPSVRLALTDVKMWLLLLCMLLNAITSAATNFFALIIDSLGFNRSTTLPLTVPPYILCMAVILAYSWHSDKKQERALHIAIPYAIVIAANIIAMATTNTAARYFAMMLMPSAFYAPAVIVYSWMSTSITGTSTKRATAMALINASANTPSIWTSYLYSGHEPHYYAAFSVNIAASLLAIVFAVATGQYLKKLNSRLDKGEDLGPQGPTEVQKRAGFRFVA</sequence>
<feature type="transmembrane region" description="Helical" evidence="6">
    <location>
        <begin position="190"/>
        <end position="210"/>
    </location>
</feature>
<dbReference type="InterPro" id="IPR020846">
    <property type="entry name" value="MFS_dom"/>
</dbReference>
<evidence type="ECO:0000256" key="2">
    <source>
        <dbReference type="ARBA" id="ARBA00022448"/>
    </source>
</evidence>
<feature type="transmembrane region" description="Helical" evidence="6">
    <location>
        <begin position="442"/>
        <end position="467"/>
    </location>
</feature>
<proteinExistence type="predicted"/>
<dbReference type="AlphaFoldDB" id="A0A427XUA0"/>
<dbReference type="GO" id="GO:0016020">
    <property type="term" value="C:membrane"/>
    <property type="evidence" value="ECO:0007669"/>
    <property type="project" value="UniProtKB-SubCell"/>
</dbReference>
<keyword evidence="9" id="KW-1185">Reference proteome</keyword>
<gene>
    <name evidence="8" type="ORF">EHS24_007527</name>
</gene>
<feature type="transmembrane region" description="Helical" evidence="6">
    <location>
        <begin position="222"/>
        <end position="243"/>
    </location>
</feature>
<dbReference type="RefSeq" id="XP_028476778.1">
    <property type="nucleotide sequence ID" value="XM_028622885.1"/>
</dbReference>
<dbReference type="Proteomes" id="UP000279236">
    <property type="component" value="Unassembled WGS sequence"/>
</dbReference>
<dbReference type="FunFam" id="1.20.1250.20:FF:000057">
    <property type="entry name" value="MFS general substrate transporter"/>
    <property type="match status" value="1"/>
</dbReference>
<keyword evidence="5 6" id="KW-0472">Membrane</keyword>
<protein>
    <recommendedName>
        <fullName evidence="7">Major facilitator superfamily (MFS) profile domain-containing protein</fullName>
    </recommendedName>
</protein>
<evidence type="ECO:0000259" key="7">
    <source>
        <dbReference type="PROSITE" id="PS50850"/>
    </source>
</evidence>
<dbReference type="PANTHER" id="PTHR43791:SF23">
    <property type="entry name" value="MAJOR FACILITATOR SUPERFAMILY (MFS) PROFILE DOMAIN-CONTAINING PROTEIN"/>
    <property type="match status" value="1"/>
</dbReference>
<evidence type="ECO:0000256" key="1">
    <source>
        <dbReference type="ARBA" id="ARBA00004141"/>
    </source>
</evidence>
<feature type="transmembrane region" description="Helical" evidence="6">
    <location>
        <begin position="326"/>
        <end position="345"/>
    </location>
</feature>
<dbReference type="InterPro" id="IPR011701">
    <property type="entry name" value="MFS"/>
</dbReference>
<evidence type="ECO:0000256" key="4">
    <source>
        <dbReference type="ARBA" id="ARBA00022989"/>
    </source>
</evidence>
<dbReference type="PANTHER" id="PTHR43791">
    <property type="entry name" value="PERMEASE-RELATED"/>
    <property type="match status" value="1"/>
</dbReference>
<accession>A0A427XUA0</accession>